<protein>
    <submittedName>
        <fullName evidence="2">Transcriptional regulator, contains XRE-family HTH domain</fullName>
    </submittedName>
</protein>
<dbReference type="CDD" id="cd00093">
    <property type="entry name" value="HTH_XRE"/>
    <property type="match status" value="1"/>
</dbReference>
<organism evidence="2 3">
    <name type="scientific">Marinococcus luteus</name>
    <dbReference type="NCBI Taxonomy" id="1122204"/>
    <lineage>
        <taxon>Bacteria</taxon>
        <taxon>Bacillati</taxon>
        <taxon>Bacillota</taxon>
        <taxon>Bacilli</taxon>
        <taxon>Bacillales</taxon>
        <taxon>Bacillaceae</taxon>
        <taxon>Marinococcus</taxon>
    </lineage>
</organism>
<dbReference type="SUPFAM" id="SSF47413">
    <property type="entry name" value="lambda repressor-like DNA-binding domains"/>
    <property type="match status" value="1"/>
</dbReference>
<sequence length="300" mass="35198">MMDFSRVGNKIQELRKYRGYTQKELAKDICTQAQISKIEKGTIVPYSSTMFYIAERLGASMYYFFEEALTDRSDYVRSVFSMLETCRFEHDYVSMRELLSREEDNPIFKIGYYEQYMLWHEAICAYELDNEPERALELASSALDAYHKGIYTERKGEIINAMAIIYNLEHEYRKAADICRKALQDHQSLLHPENKYIELKLTYTLTKALTYQGAYQQSIDWCSKGIDRCIDLQNSYVLGELLYQRGQNLLVLGFDEPALQDWNQACSMFDTMKQIGLADHIRQEIDDYKKDGTIHLHTLQ</sequence>
<evidence type="ECO:0000259" key="1">
    <source>
        <dbReference type="PROSITE" id="PS50943"/>
    </source>
</evidence>
<dbReference type="InterPro" id="IPR011990">
    <property type="entry name" value="TPR-like_helical_dom_sf"/>
</dbReference>
<dbReference type="InterPro" id="IPR001387">
    <property type="entry name" value="Cro/C1-type_HTH"/>
</dbReference>
<dbReference type="PANTHER" id="PTHR37038:SF14">
    <property type="entry name" value="TRANSCRIPTIONAL ACTIVATOR"/>
    <property type="match status" value="1"/>
</dbReference>
<dbReference type="InterPro" id="IPR010982">
    <property type="entry name" value="Lambda_DNA-bd_dom_sf"/>
</dbReference>
<dbReference type="STRING" id="1122204.SAMN05421781_2910"/>
<accession>A0A1H2XTI4</accession>
<proteinExistence type="predicted"/>
<dbReference type="InterPro" id="IPR053163">
    <property type="entry name" value="HTH-type_regulator_Rgg"/>
</dbReference>
<dbReference type="SMART" id="SM00530">
    <property type="entry name" value="HTH_XRE"/>
    <property type="match status" value="1"/>
</dbReference>
<dbReference type="GO" id="GO:0003677">
    <property type="term" value="F:DNA binding"/>
    <property type="evidence" value="ECO:0007669"/>
    <property type="project" value="InterPro"/>
</dbReference>
<dbReference type="EMBL" id="FNNC01000007">
    <property type="protein sequence ID" value="SDW96115.1"/>
    <property type="molecule type" value="Genomic_DNA"/>
</dbReference>
<dbReference type="OrthoDB" id="1150409at2"/>
<dbReference type="PANTHER" id="PTHR37038">
    <property type="entry name" value="TRANSCRIPTIONAL REGULATOR-RELATED"/>
    <property type="match status" value="1"/>
</dbReference>
<dbReference type="PROSITE" id="PS50943">
    <property type="entry name" value="HTH_CROC1"/>
    <property type="match status" value="1"/>
</dbReference>
<feature type="domain" description="HTH cro/C1-type" evidence="1">
    <location>
        <begin position="11"/>
        <end position="64"/>
    </location>
</feature>
<evidence type="ECO:0000313" key="2">
    <source>
        <dbReference type="EMBL" id="SDW96115.1"/>
    </source>
</evidence>
<dbReference type="Pfam" id="PF18768">
    <property type="entry name" value="RNPP_C"/>
    <property type="match status" value="1"/>
</dbReference>
<dbReference type="Proteomes" id="UP000199488">
    <property type="component" value="Unassembled WGS sequence"/>
</dbReference>
<reference evidence="2 3" key="1">
    <citation type="submission" date="2016-10" db="EMBL/GenBank/DDBJ databases">
        <authorList>
            <person name="de Groot N.N."/>
        </authorList>
    </citation>
    <scope>NUCLEOTIDE SEQUENCE [LARGE SCALE GENOMIC DNA]</scope>
    <source>
        <strain evidence="2 3">DSM 23126</strain>
    </source>
</reference>
<gene>
    <name evidence="2" type="ORF">SAMN05421781_2910</name>
</gene>
<name>A0A1H2XTI4_9BACI</name>
<keyword evidence="3" id="KW-1185">Reference proteome</keyword>
<evidence type="ECO:0000313" key="3">
    <source>
        <dbReference type="Proteomes" id="UP000199488"/>
    </source>
</evidence>
<dbReference type="Gene3D" id="1.25.40.10">
    <property type="entry name" value="Tetratricopeptide repeat domain"/>
    <property type="match status" value="1"/>
</dbReference>
<dbReference type="SUPFAM" id="SSF48452">
    <property type="entry name" value="TPR-like"/>
    <property type="match status" value="1"/>
</dbReference>
<dbReference type="InterPro" id="IPR041315">
    <property type="entry name" value="PlcR_TPR"/>
</dbReference>
<dbReference type="Pfam" id="PF12844">
    <property type="entry name" value="HTH_19"/>
    <property type="match status" value="1"/>
</dbReference>
<dbReference type="AlphaFoldDB" id="A0A1H2XTI4"/>